<feature type="binding site" evidence="15">
    <location>
        <position position="463"/>
    </location>
    <ligand>
        <name>Mg(2+)</name>
        <dbReference type="ChEBI" id="CHEBI:18420"/>
        <note>shared with alpha subunit</note>
    </ligand>
</feature>
<dbReference type="NCBIfam" id="NF045760">
    <property type="entry name" value="YtpR"/>
    <property type="match status" value="1"/>
</dbReference>
<name>A0A842HBH6_9BACT</name>
<keyword evidence="7 15" id="KW-0479">Metal-binding</keyword>
<dbReference type="EMBL" id="JACHVB010000012">
    <property type="protein sequence ID" value="MBC2593066.1"/>
    <property type="molecule type" value="Genomic_DNA"/>
</dbReference>
<dbReference type="Gene3D" id="3.30.70.380">
    <property type="entry name" value="Ferrodoxin-fold anticodon-binding domain"/>
    <property type="match status" value="1"/>
</dbReference>
<evidence type="ECO:0000256" key="3">
    <source>
        <dbReference type="ARBA" id="ARBA00011209"/>
    </source>
</evidence>
<keyword evidence="9 15" id="KW-0067">ATP-binding</keyword>
<dbReference type="InterPro" id="IPR020825">
    <property type="entry name" value="Phe-tRNA_synthase-like_B3/B4"/>
</dbReference>
<dbReference type="InterPro" id="IPR009061">
    <property type="entry name" value="DNA-bd_dom_put_sf"/>
</dbReference>
<dbReference type="PANTHER" id="PTHR10947:SF0">
    <property type="entry name" value="PHENYLALANINE--TRNA LIGASE BETA SUBUNIT"/>
    <property type="match status" value="1"/>
</dbReference>
<dbReference type="Pfam" id="PF17759">
    <property type="entry name" value="tRNA_synthFbeta"/>
    <property type="match status" value="1"/>
</dbReference>
<accession>A0A842HBH6</accession>
<keyword evidence="5 16" id="KW-0820">tRNA-binding</keyword>
<evidence type="ECO:0000256" key="10">
    <source>
        <dbReference type="ARBA" id="ARBA00022842"/>
    </source>
</evidence>
<comment type="catalytic activity">
    <reaction evidence="14 15">
        <text>tRNA(Phe) + L-phenylalanine + ATP = L-phenylalanyl-tRNA(Phe) + AMP + diphosphate + H(+)</text>
        <dbReference type="Rhea" id="RHEA:19413"/>
        <dbReference type="Rhea" id="RHEA-COMP:9668"/>
        <dbReference type="Rhea" id="RHEA-COMP:9699"/>
        <dbReference type="ChEBI" id="CHEBI:15378"/>
        <dbReference type="ChEBI" id="CHEBI:30616"/>
        <dbReference type="ChEBI" id="CHEBI:33019"/>
        <dbReference type="ChEBI" id="CHEBI:58095"/>
        <dbReference type="ChEBI" id="CHEBI:78442"/>
        <dbReference type="ChEBI" id="CHEBI:78531"/>
        <dbReference type="ChEBI" id="CHEBI:456215"/>
        <dbReference type="EC" id="6.1.1.20"/>
    </reaction>
</comment>
<dbReference type="FunFam" id="2.40.50.140:FF:000045">
    <property type="entry name" value="Phenylalanine--tRNA ligase beta subunit"/>
    <property type="match status" value="1"/>
</dbReference>
<dbReference type="GO" id="GO:0000287">
    <property type="term" value="F:magnesium ion binding"/>
    <property type="evidence" value="ECO:0007669"/>
    <property type="project" value="UniProtKB-UniRule"/>
</dbReference>
<evidence type="ECO:0000256" key="16">
    <source>
        <dbReference type="PROSITE-ProRule" id="PRU00209"/>
    </source>
</evidence>
<keyword evidence="13 15" id="KW-0030">Aminoacyl-tRNA synthetase</keyword>
<keyword evidence="6 15" id="KW-0436">Ligase</keyword>
<dbReference type="CDD" id="cd02796">
    <property type="entry name" value="tRNA_bind_bactPheRS"/>
    <property type="match status" value="1"/>
</dbReference>
<comment type="caution">
    <text evidence="15">Lacks conserved residue(s) required for the propagation of feature annotation.</text>
</comment>
<dbReference type="InterPro" id="IPR045864">
    <property type="entry name" value="aa-tRNA-synth_II/BPL/LPL"/>
</dbReference>
<evidence type="ECO:0000259" key="17">
    <source>
        <dbReference type="PROSITE" id="PS50886"/>
    </source>
</evidence>
<evidence type="ECO:0000259" key="19">
    <source>
        <dbReference type="PROSITE" id="PS51483"/>
    </source>
</evidence>
<comment type="subcellular location">
    <subcellularLocation>
        <location evidence="1 15">Cytoplasm</location>
    </subcellularLocation>
</comment>
<dbReference type="FunFam" id="3.50.40.10:FF:000001">
    <property type="entry name" value="Phenylalanine--tRNA ligase beta subunit"/>
    <property type="match status" value="1"/>
</dbReference>
<feature type="domain" description="TRNA-binding" evidence="17">
    <location>
        <begin position="40"/>
        <end position="149"/>
    </location>
</feature>
<keyword evidence="12 15" id="KW-0648">Protein biosynthesis</keyword>
<feature type="binding site" evidence="15">
    <location>
        <position position="464"/>
    </location>
    <ligand>
        <name>Mg(2+)</name>
        <dbReference type="ChEBI" id="CHEBI:18420"/>
        <note>shared with alpha subunit</note>
    </ligand>
</feature>
<dbReference type="GO" id="GO:0005524">
    <property type="term" value="F:ATP binding"/>
    <property type="evidence" value="ECO:0007669"/>
    <property type="project" value="UniProtKB-UniRule"/>
</dbReference>
<dbReference type="Gene3D" id="2.40.50.140">
    <property type="entry name" value="Nucleic acid-binding proteins"/>
    <property type="match status" value="1"/>
</dbReference>
<evidence type="ECO:0000256" key="13">
    <source>
        <dbReference type="ARBA" id="ARBA00023146"/>
    </source>
</evidence>
<dbReference type="InterPro" id="IPR005146">
    <property type="entry name" value="B3/B4_tRNA-bd"/>
</dbReference>
<evidence type="ECO:0000256" key="7">
    <source>
        <dbReference type="ARBA" id="ARBA00022723"/>
    </source>
</evidence>
<dbReference type="SUPFAM" id="SSF54991">
    <property type="entry name" value="Anticodon-binding domain of PheRS"/>
    <property type="match status" value="1"/>
</dbReference>
<dbReference type="InterPro" id="IPR036690">
    <property type="entry name" value="Fdx_antiC-bd_sf"/>
</dbReference>
<evidence type="ECO:0000256" key="15">
    <source>
        <dbReference type="HAMAP-Rule" id="MF_00283"/>
    </source>
</evidence>
<evidence type="ECO:0000256" key="14">
    <source>
        <dbReference type="ARBA" id="ARBA00049255"/>
    </source>
</evidence>
<dbReference type="Gene3D" id="3.30.930.10">
    <property type="entry name" value="Bira Bifunctional Protein, Domain 2"/>
    <property type="match status" value="1"/>
</dbReference>
<evidence type="ECO:0000256" key="9">
    <source>
        <dbReference type="ARBA" id="ARBA00022840"/>
    </source>
</evidence>
<evidence type="ECO:0000256" key="11">
    <source>
        <dbReference type="ARBA" id="ARBA00022884"/>
    </source>
</evidence>
<keyword evidence="21" id="KW-1185">Reference proteome</keyword>
<sequence>MKISLNWLKNYVDLDVSAEQLANDLPMIGLEVEGVESTGLPQFENLVVGEILSREQHPDADRLGVCMVKVGDGEPQQIVCGASNYKVGDRVPVALPGCVLPGDFKIKASKLRGVPSNGMMCSAKELGMGEDHAGLLILEQRPEIGTPINDVFPGGDTVIELELTANRGDCLSHIGVAREIAALYAKELRLPKVKQHPGTGEGLISAVEVETADCPLYTARSIKGVKIAPSPEWLKKALEAVGLRPINNVVDVTNYVLMETGQPLHAFDASKIRGGKIVVRPAAEGEEITTLDGHKRKLAAGMMVIADAERPLVVAGVMGSLDAEVDASTTDIVLESAYFRPGSIRAASRALNLFSDSSHRFSRDVDPVGVDFAARRAIDLILQVAGGEVVGKSIIVGEPPRGDRTITITPDYVRRVCGFEVEDSAIAETFTRLGFTVDTSSYQWSVLVPSFRPEVDRPIDLVEEFIRLHGTADIPESRVKVTGLTREDDALAVFNRQAVQKLVGENFAECSHYTLTDGTGVAKWFGQERADALRLDNPLTTEQSHLRPSLIPGLLDALRLNFNNGNHPARLCETGRVFRTVEGKLWELASVAFVIAVDDGRRRWRDREAPDFFTAKKLVAELATLAGIKPAKLDYKVIEDEAFWQPGHSARAACWKKNGYKAFAGLVSVDALKDWDLDTLVLAGELILLPEFLEKKTGKTIRLSPFSSFPASTRDLALVVDAATTAEAVRRDLLKAASKAIGKAGFACEGVEAFDLYAGQGLPEGKKSLAFAISFRAPDRTLTDKEVNAAFDAIQAAVKDMGYTTRT</sequence>
<reference evidence="20 21" key="1">
    <citation type="submission" date="2020-07" db="EMBL/GenBank/DDBJ databases">
        <authorList>
            <person name="Feng X."/>
        </authorList>
    </citation>
    <scope>NUCLEOTIDE SEQUENCE [LARGE SCALE GENOMIC DNA]</scope>
    <source>
        <strain evidence="20 21">JCM31066</strain>
    </source>
</reference>
<keyword evidence="4 15" id="KW-0963">Cytoplasm</keyword>
<evidence type="ECO:0000256" key="6">
    <source>
        <dbReference type="ARBA" id="ARBA00022598"/>
    </source>
</evidence>
<dbReference type="Pfam" id="PF03147">
    <property type="entry name" value="FDX-ACB"/>
    <property type="match status" value="1"/>
</dbReference>
<evidence type="ECO:0000256" key="2">
    <source>
        <dbReference type="ARBA" id="ARBA00008653"/>
    </source>
</evidence>
<dbReference type="Pfam" id="PF01588">
    <property type="entry name" value="tRNA_bind"/>
    <property type="match status" value="1"/>
</dbReference>
<feature type="domain" description="B5" evidence="19">
    <location>
        <begin position="401"/>
        <end position="476"/>
    </location>
</feature>
<comment type="subunit">
    <text evidence="3 15">Tetramer of two alpha and two beta subunits.</text>
</comment>
<dbReference type="GO" id="GO:0000049">
    <property type="term" value="F:tRNA binding"/>
    <property type="evidence" value="ECO:0007669"/>
    <property type="project" value="UniProtKB-UniRule"/>
</dbReference>
<evidence type="ECO:0000256" key="1">
    <source>
        <dbReference type="ARBA" id="ARBA00004496"/>
    </source>
</evidence>
<dbReference type="InterPro" id="IPR033714">
    <property type="entry name" value="tRNA_bind_bactPheRS"/>
</dbReference>
<dbReference type="PROSITE" id="PS50886">
    <property type="entry name" value="TRBD"/>
    <property type="match status" value="1"/>
</dbReference>
<dbReference type="SUPFAM" id="SSF46955">
    <property type="entry name" value="Putative DNA-binding domain"/>
    <property type="match status" value="1"/>
</dbReference>
<dbReference type="SUPFAM" id="SSF50249">
    <property type="entry name" value="Nucleic acid-binding proteins"/>
    <property type="match status" value="1"/>
</dbReference>
<evidence type="ECO:0000256" key="5">
    <source>
        <dbReference type="ARBA" id="ARBA00022555"/>
    </source>
</evidence>
<dbReference type="InterPro" id="IPR005121">
    <property type="entry name" value="Fdx_antiC-bd"/>
</dbReference>
<dbReference type="InterPro" id="IPR041616">
    <property type="entry name" value="PheRS_beta_core"/>
</dbReference>
<dbReference type="GO" id="GO:0004826">
    <property type="term" value="F:phenylalanine-tRNA ligase activity"/>
    <property type="evidence" value="ECO:0007669"/>
    <property type="project" value="UniProtKB-UniRule"/>
</dbReference>
<feature type="binding site" evidence="15">
    <location>
        <position position="460"/>
    </location>
    <ligand>
        <name>Mg(2+)</name>
        <dbReference type="ChEBI" id="CHEBI:18420"/>
        <note>shared with alpha subunit</note>
    </ligand>
</feature>
<dbReference type="GO" id="GO:0009328">
    <property type="term" value="C:phenylalanine-tRNA ligase complex"/>
    <property type="evidence" value="ECO:0007669"/>
    <property type="project" value="TreeGrafter"/>
</dbReference>
<keyword evidence="11 16" id="KW-0694">RNA-binding</keyword>
<protein>
    <recommendedName>
        <fullName evidence="15">Phenylalanine--tRNA ligase beta subunit</fullName>
        <ecNumber evidence="15">6.1.1.20</ecNumber>
    </recommendedName>
    <alternativeName>
        <fullName evidence="15">Phenylalanyl-tRNA synthetase beta subunit</fullName>
        <shortName evidence="15">PheRS</shortName>
    </alternativeName>
</protein>
<dbReference type="PROSITE" id="PS51483">
    <property type="entry name" value="B5"/>
    <property type="match status" value="1"/>
</dbReference>
<dbReference type="PANTHER" id="PTHR10947">
    <property type="entry name" value="PHENYLALANYL-TRNA SYNTHETASE BETA CHAIN AND LEUCINE-RICH REPEAT-CONTAINING PROTEIN 47"/>
    <property type="match status" value="1"/>
</dbReference>
<dbReference type="Gene3D" id="3.50.40.10">
    <property type="entry name" value="Phenylalanyl-trna Synthetase, Chain B, domain 3"/>
    <property type="match status" value="1"/>
</dbReference>
<dbReference type="Proteomes" id="UP000546464">
    <property type="component" value="Unassembled WGS sequence"/>
</dbReference>
<dbReference type="SUPFAM" id="SSF55681">
    <property type="entry name" value="Class II aaRS and biotin synthetases"/>
    <property type="match status" value="1"/>
</dbReference>
<evidence type="ECO:0000313" key="20">
    <source>
        <dbReference type="EMBL" id="MBC2593066.1"/>
    </source>
</evidence>
<organism evidence="20 21">
    <name type="scientific">Ruficoccus amylovorans</name>
    <dbReference type="NCBI Taxonomy" id="1804625"/>
    <lineage>
        <taxon>Bacteria</taxon>
        <taxon>Pseudomonadati</taxon>
        <taxon>Verrucomicrobiota</taxon>
        <taxon>Opitutia</taxon>
        <taxon>Puniceicoccales</taxon>
        <taxon>Cerasicoccaceae</taxon>
        <taxon>Ruficoccus</taxon>
    </lineage>
</organism>
<evidence type="ECO:0000256" key="12">
    <source>
        <dbReference type="ARBA" id="ARBA00022917"/>
    </source>
</evidence>
<comment type="cofactor">
    <cofactor evidence="15">
        <name>Mg(2+)</name>
        <dbReference type="ChEBI" id="CHEBI:18420"/>
    </cofactor>
    <text evidence="15">Binds 2 magnesium ions per tetramer.</text>
</comment>
<dbReference type="Pfam" id="PF03484">
    <property type="entry name" value="B5"/>
    <property type="match status" value="1"/>
</dbReference>
<comment type="similarity">
    <text evidence="2 15">Belongs to the phenylalanyl-tRNA synthetase beta subunit family. Type 1 subfamily.</text>
</comment>
<dbReference type="InterPro" id="IPR005147">
    <property type="entry name" value="tRNA_synthase_B5-dom"/>
</dbReference>
<dbReference type="PROSITE" id="PS51447">
    <property type="entry name" value="FDX_ACB"/>
    <property type="match status" value="1"/>
</dbReference>
<comment type="caution">
    <text evidence="20">The sequence shown here is derived from an EMBL/GenBank/DDBJ whole genome shotgun (WGS) entry which is preliminary data.</text>
</comment>
<dbReference type="InterPro" id="IPR045060">
    <property type="entry name" value="Phe-tRNA-ligase_IIc_bsu"/>
</dbReference>
<evidence type="ECO:0000259" key="18">
    <source>
        <dbReference type="PROSITE" id="PS51447"/>
    </source>
</evidence>
<dbReference type="InterPro" id="IPR002547">
    <property type="entry name" value="tRNA-bd_dom"/>
</dbReference>
<dbReference type="EC" id="6.1.1.20" evidence="15"/>
<feature type="domain" description="FDX-ACB" evidence="18">
    <location>
        <begin position="707"/>
        <end position="806"/>
    </location>
</feature>
<proteinExistence type="inferred from homology"/>
<evidence type="ECO:0000256" key="4">
    <source>
        <dbReference type="ARBA" id="ARBA00022490"/>
    </source>
</evidence>
<dbReference type="SMART" id="SM00896">
    <property type="entry name" value="FDX-ACB"/>
    <property type="match status" value="1"/>
</dbReference>
<dbReference type="Gene3D" id="3.30.56.10">
    <property type="match status" value="2"/>
</dbReference>
<dbReference type="RefSeq" id="WP_185674064.1">
    <property type="nucleotide sequence ID" value="NZ_JACHVB010000012.1"/>
</dbReference>
<dbReference type="AlphaFoldDB" id="A0A842HBH6"/>
<keyword evidence="10 15" id="KW-0460">Magnesium</keyword>
<dbReference type="SMART" id="SM00873">
    <property type="entry name" value="B3_4"/>
    <property type="match status" value="1"/>
</dbReference>
<dbReference type="SMART" id="SM00874">
    <property type="entry name" value="B5"/>
    <property type="match status" value="1"/>
</dbReference>
<dbReference type="SUPFAM" id="SSF56037">
    <property type="entry name" value="PheT/TilS domain"/>
    <property type="match status" value="1"/>
</dbReference>
<evidence type="ECO:0000313" key="21">
    <source>
        <dbReference type="Proteomes" id="UP000546464"/>
    </source>
</evidence>
<evidence type="ECO:0000256" key="8">
    <source>
        <dbReference type="ARBA" id="ARBA00022741"/>
    </source>
</evidence>
<dbReference type="Pfam" id="PF03483">
    <property type="entry name" value="B3_4"/>
    <property type="match status" value="1"/>
</dbReference>
<gene>
    <name evidence="15" type="primary">pheT</name>
    <name evidence="20" type="ORF">H5P28_02215</name>
</gene>
<keyword evidence="8 15" id="KW-0547">Nucleotide-binding</keyword>
<dbReference type="GO" id="GO:0006432">
    <property type="term" value="P:phenylalanyl-tRNA aminoacylation"/>
    <property type="evidence" value="ECO:0007669"/>
    <property type="project" value="UniProtKB-UniRule"/>
</dbReference>
<dbReference type="NCBIfam" id="TIGR00472">
    <property type="entry name" value="pheT_bact"/>
    <property type="match status" value="1"/>
</dbReference>
<dbReference type="InterPro" id="IPR004532">
    <property type="entry name" value="Phe-tRNA-ligase_IIc_bsu_bact"/>
</dbReference>
<dbReference type="InterPro" id="IPR012340">
    <property type="entry name" value="NA-bd_OB-fold"/>
</dbReference>
<dbReference type="HAMAP" id="MF_00283">
    <property type="entry name" value="Phe_tRNA_synth_beta1"/>
    <property type="match status" value="1"/>
</dbReference>